<dbReference type="InterPro" id="IPR030948">
    <property type="entry name" value="TAT_var_transloc_signal_dom"/>
</dbReference>
<proteinExistence type="predicted"/>
<evidence type="ECO:0000259" key="1">
    <source>
        <dbReference type="PROSITE" id="PS51379"/>
    </source>
</evidence>
<reference evidence="3" key="1">
    <citation type="submission" date="2017-09" db="EMBL/GenBank/DDBJ databases">
        <authorList>
            <person name="Varghese N."/>
            <person name="Submissions S."/>
        </authorList>
    </citation>
    <scope>NUCLEOTIDE SEQUENCE [LARGE SCALE GENOMIC DNA]</scope>
    <source>
        <strain evidence="3">USBA 140</strain>
    </source>
</reference>
<dbReference type="AlphaFoldDB" id="A0A286G0G6"/>
<keyword evidence="3" id="KW-1185">Reference proteome</keyword>
<gene>
    <name evidence="2" type="ORF">SAMN05421508_10154</name>
</gene>
<dbReference type="PROSITE" id="PS51379">
    <property type="entry name" value="4FE4S_FER_2"/>
    <property type="match status" value="2"/>
</dbReference>
<dbReference type="Pfam" id="PF13247">
    <property type="entry name" value="Fer4_11"/>
    <property type="match status" value="1"/>
</dbReference>
<evidence type="ECO:0000313" key="2">
    <source>
        <dbReference type="EMBL" id="SOD88932.1"/>
    </source>
</evidence>
<organism evidence="2 3">
    <name type="scientific">Caenispirillum bisanense</name>
    <dbReference type="NCBI Taxonomy" id="414052"/>
    <lineage>
        <taxon>Bacteria</taxon>
        <taxon>Pseudomonadati</taxon>
        <taxon>Pseudomonadota</taxon>
        <taxon>Alphaproteobacteria</taxon>
        <taxon>Rhodospirillales</taxon>
        <taxon>Novispirillaceae</taxon>
        <taxon>Caenispirillum</taxon>
    </lineage>
</organism>
<dbReference type="Gene3D" id="3.30.70.20">
    <property type="match status" value="2"/>
</dbReference>
<feature type="domain" description="4Fe-4S ferredoxin-type" evidence="1">
    <location>
        <begin position="813"/>
        <end position="842"/>
    </location>
</feature>
<dbReference type="CDD" id="cd10551">
    <property type="entry name" value="PsrB"/>
    <property type="match status" value="1"/>
</dbReference>
<dbReference type="PANTHER" id="PTHR42783">
    <property type="entry name" value="GLUTAMATE SYNTHASE [NADPH] SMALL CHAIN"/>
    <property type="match status" value="1"/>
</dbReference>
<accession>A0A286G0G6</accession>
<name>A0A286G0G6_9PROT</name>
<dbReference type="OrthoDB" id="9779457at2"/>
<dbReference type="SUPFAM" id="SSF50692">
    <property type="entry name" value="ADC-like"/>
    <property type="match status" value="1"/>
</dbReference>
<sequence>MTDGSPQRRGRDLWLSLEQRTDPEAVAALVEQEFGVSARQVLESDRRTFLKCMAASFSLAGLAGCDWEAPEEIEMRGRGGSWVQTDERRFYATSVVRSGWAVPVLAEAVGGRPLRLDGNAEHPAGTTAIDAHAQAEVLRLYDPDRSRAVRHFDTPVGAKRLERELADIRRWLAESGGEGVALLTGPTTSPMVGALLREITERHPQARWYTLDPLPATAPPRLPRFDRAEVIVSLAADFLGPGATQVPFSAAFAARRREHGAQALFVAEPTPTLTGLRAGPDRLPQEAARLPALAAALLARAEDRPLPDGLSEAERTWVDRAWGALEAAPGRGMVLAGDHEPEVLHALATHLNHRTGNAANVQVFDGPLFEVPQPAEQVGLRDLLARDDVSTLVVLDSDPVYHAPGDLDVAGWLQTVPRIVHAGLYVDETGKRSQWHIPLAHPLEVWNDGRAIDGTYTLRQPLLRPIFAGWSEAEVLKALLVPLAEAAPDRELLRASWQAVTGQEGEDAFRAAIAAGFVPDTAPPLVDQPQPPAVADPDALAVAPVEDGLEVVFRPDAALWDGSFANCAWMLEWPKPLTKVTWDTALLVSPQLAAERGLRDGDVVALGTAAGGVTAPVIVHPGQAARSVTVELGGGRDYYGSLSRDVGYDGFRIRPADALWRAPATVFQKTDGRRPFARTQLDGMMREEEPIRVVAAAEQDAAPEQHPTVQAPTLYPKWMEKAEHAWAMVIDLDLCTGCSACVTACQAENNIPVVGRDQVEAGRAMHWLRVDRYWEDAPEQPLGHFQPRPCMHCEKAPCELGCPVNATVHGPEGLNQMVYNRCIGTRTCASFCPYKVRRFNFFDYTSGDANEAARPQRNPEVTVRSRGVMEKCTYCVQRIERAKITAEIEGREVEDADVTTACASACPTRAIRFGDKRRDDSDIARLRRDPRHYALLHELATQPRTTYLAKVEPGAAHDEEDEHG</sequence>
<dbReference type="InterPro" id="IPR017896">
    <property type="entry name" value="4Fe4S_Fe-S-bd"/>
</dbReference>
<dbReference type="NCBIfam" id="TIGR04519">
    <property type="entry name" value="MoCo_extend_TAT"/>
    <property type="match status" value="1"/>
</dbReference>
<protein>
    <submittedName>
        <fullName evidence="2">Prokaryotic molybdopterin-containing oxidoreductase family, iron-sulfur binding subunit</fullName>
    </submittedName>
</protein>
<dbReference type="Pfam" id="PF00037">
    <property type="entry name" value="Fer4"/>
    <property type="match status" value="1"/>
</dbReference>
<dbReference type="EMBL" id="OCNJ01000001">
    <property type="protein sequence ID" value="SOD88932.1"/>
    <property type="molecule type" value="Genomic_DNA"/>
</dbReference>
<dbReference type="PANTHER" id="PTHR42783:SF3">
    <property type="entry name" value="GLUTAMATE SYNTHASE [NADPH] SMALL CHAIN-RELATED"/>
    <property type="match status" value="1"/>
</dbReference>
<feature type="domain" description="4Fe-4S ferredoxin-type" evidence="1">
    <location>
        <begin position="726"/>
        <end position="756"/>
    </location>
</feature>
<dbReference type="Gene3D" id="2.40.40.20">
    <property type="match status" value="1"/>
</dbReference>
<dbReference type="Proteomes" id="UP000219621">
    <property type="component" value="Unassembled WGS sequence"/>
</dbReference>
<evidence type="ECO:0000313" key="3">
    <source>
        <dbReference type="Proteomes" id="UP000219621"/>
    </source>
</evidence>
<dbReference type="RefSeq" id="WP_097276980.1">
    <property type="nucleotide sequence ID" value="NZ_OCNJ01000001.1"/>
</dbReference>
<dbReference type="SUPFAM" id="SSF53706">
    <property type="entry name" value="Formate dehydrogenase/DMSO reductase, domains 1-3"/>
    <property type="match status" value="1"/>
</dbReference>
<dbReference type="SUPFAM" id="SSF54862">
    <property type="entry name" value="4Fe-4S ferredoxins"/>
    <property type="match status" value="1"/>
</dbReference>
<dbReference type="InterPro" id="IPR009010">
    <property type="entry name" value="Asp_de-COase-like_dom_sf"/>
</dbReference>